<organism evidence="2 3">
    <name type="scientific">Salinimonas marina</name>
    <dbReference type="NCBI Taxonomy" id="2785918"/>
    <lineage>
        <taxon>Bacteria</taxon>
        <taxon>Pseudomonadati</taxon>
        <taxon>Pseudomonadota</taxon>
        <taxon>Gammaproteobacteria</taxon>
        <taxon>Alteromonadales</taxon>
        <taxon>Alteromonadaceae</taxon>
        <taxon>Alteromonas/Salinimonas group</taxon>
        <taxon>Salinimonas</taxon>
    </lineage>
</organism>
<dbReference type="Pfam" id="PF23843">
    <property type="entry name" value="DUF7210"/>
    <property type="match status" value="1"/>
</dbReference>
<feature type="domain" description="DUF7210" evidence="1">
    <location>
        <begin position="3"/>
        <end position="38"/>
    </location>
</feature>
<dbReference type="KEGG" id="smaa:IT774_05125"/>
<proteinExistence type="predicted"/>
<reference evidence="2 3" key="1">
    <citation type="submission" date="2020-11" db="EMBL/GenBank/DDBJ databases">
        <title>Complete genome sequence for Salinimonas sp. strain G2-b.</title>
        <authorList>
            <person name="Park S.-J."/>
        </authorList>
    </citation>
    <scope>NUCLEOTIDE SEQUENCE [LARGE SCALE GENOMIC DNA]</scope>
    <source>
        <strain evidence="2 3">G2-b</strain>
    </source>
</reference>
<dbReference type="InterPro" id="IPR055634">
    <property type="entry name" value="DUF7210"/>
</dbReference>
<dbReference type="AlphaFoldDB" id="A0A7S9HED3"/>
<name>A0A7S9HED3_9ALTE</name>
<evidence type="ECO:0000259" key="1">
    <source>
        <dbReference type="Pfam" id="PF23843"/>
    </source>
</evidence>
<sequence length="65" mass="6840">MQKVTITRAVRIDNKRLEVGATVDVSAEVYKDLVAADAIAHADQAEETVAAATVKVATKKTTAKG</sequence>
<evidence type="ECO:0000313" key="2">
    <source>
        <dbReference type="EMBL" id="QPG06556.1"/>
    </source>
</evidence>
<protein>
    <recommendedName>
        <fullName evidence="1">DUF7210 domain-containing protein</fullName>
    </recommendedName>
</protein>
<dbReference type="Proteomes" id="UP000595095">
    <property type="component" value="Chromosome"/>
</dbReference>
<dbReference type="RefSeq" id="WP_195811632.1">
    <property type="nucleotide sequence ID" value="NZ_CP064795.1"/>
</dbReference>
<accession>A0A7S9HED3</accession>
<dbReference type="EMBL" id="CP064795">
    <property type="protein sequence ID" value="QPG06556.1"/>
    <property type="molecule type" value="Genomic_DNA"/>
</dbReference>
<evidence type="ECO:0000313" key="3">
    <source>
        <dbReference type="Proteomes" id="UP000595095"/>
    </source>
</evidence>
<gene>
    <name evidence="2" type="ORF">IT774_05125</name>
</gene>
<keyword evidence="3" id="KW-1185">Reference proteome</keyword>